<organism evidence="1 2">
    <name type="scientific">Letharia columbiana</name>
    <dbReference type="NCBI Taxonomy" id="112416"/>
    <lineage>
        <taxon>Eukaryota</taxon>
        <taxon>Fungi</taxon>
        <taxon>Dikarya</taxon>
        <taxon>Ascomycota</taxon>
        <taxon>Pezizomycotina</taxon>
        <taxon>Lecanoromycetes</taxon>
        <taxon>OSLEUM clade</taxon>
        <taxon>Lecanoromycetidae</taxon>
        <taxon>Lecanorales</taxon>
        <taxon>Lecanorineae</taxon>
        <taxon>Parmeliaceae</taxon>
        <taxon>Letharia</taxon>
    </lineage>
</organism>
<keyword evidence="2" id="KW-1185">Reference proteome</keyword>
<dbReference type="AlphaFoldDB" id="A0A8H6FDP2"/>
<proteinExistence type="predicted"/>
<comment type="caution">
    <text evidence="1">The sequence shown here is derived from an EMBL/GenBank/DDBJ whole genome shotgun (WGS) entry which is preliminary data.</text>
</comment>
<evidence type="ECO:0000313" key="1">
    <source>
        <dbReference type="EMBL" id="KAF6224555.1"/>
    </source>
</evidence>
<dbReference type="GeneID" id="59294660"/>
<sequence length="401" mass="44543">MRELRIHTIIQSHFKVYDASGRHPFSILFGLCRRSDKDPRPLLFETAGSAMDVPYALANGLLEIKQQDPQDAKQWLPVDLSRLNQVAPKESYCLSLSSPINRKEPYRKHFTLYHYEIHEHGPLASILKPGKKYAITLASKDLGVILWTSSDGKKFVDNGEQPSCDSEPVKLVNSKPGAGKAEFAVVESLSWPPTVETRIRLCVPSSSSDTAPANAGSSSRTALEVSVINHGSYAVTVQTRGHQRFLIPWGLLQPEPGACDNRMRIIDATAHTPPTSSLQVVHSVTGEVVRENNGQRGIGPSIDPITDKRPKAADVVTLNPEVPYLREIDLGAFVDGLVDGKYTVQMRPERCRWWPGEVEKEEGEDGRVPAHLCRNLNPPLMLESQDKVELRIRDGTVKHNM</sequence>
<gene>
    <name evidence="1" type="ORF">HO173_013028</name>
</gene>
<dbReference type="OrthoDB" id="5272229at2759"/>
<dbReference type="EMBL" id="JACCJC010000119">
    <property type="protein sequence ID" value="KAF6224555.1"/>
    <property type="molecule type" value="Genomic_DNA"/>
</dbReference>
<reference evidence="1 2" key="1">
    <citation type="journal article" date="2020" name="Genomics">
        <title>Complete, high-quality genomes from long-read metagenomic sequencing of two wolf lichen thalli reveals enigmatic genome architecture.</title>
        <authorList>
            <person name="McKenzie S.K."/>
            <person name="Walston R.F."/>
            <person name="Allen J.L."/>
        </authorList>
    </citation>
    <scope>NUCLEOTIDE SEQUENCE [LARGE SCALE GENOMIC DNA]</scope>
    <source>
        <strain evidence="1">WasteWater2</strain>
    </source>
</reference>
<accession>A0A8H6FDP2</accession>
<dbReference type="Proteomes" id="UP000578531">
    <property type="component" value="Unassembled WGS sequence"/>
</dbReference>
<protein>
    <submittedName>
        <fullName evidence="1">Uncharacterized protein</fullName>
    </submittedName>
</protein>
<name>A0A8H6FDP2_9LECA</name>
<evidence type="ECO:0000313" key="2">
    <source>
        <dbReference type="Proteomes" id="UP000578531"/>
    </source>
</evidence>
<dbReference type="RefSeq" id="XP_037158253.1">
    <property type="nucleotide sequence ID" value="XM_037314857.1"/>
</dbReference>